<keyword evidence="3" id="KW-0547">Nucleotide-binding</keyword>
<dbReference type="GO" id="GO:0052381">
    <property type="term" value="F:tRNA dimethylallyltransferase activity"/>
    <property type="evidence" value="ECO:0007669"/>
    <property type="project" value="InterPro"/>
</dbReference>
<feature type="region of interest" description="Disordered" evidence="5">
    <location>
        <begin position="465"/>
        <end position="510"/>
    </location>
</feature>
<dbReference type="STRING" id="1330018.A0A167HFS5"/>
<sequence>MNALSHPLIAIMGTTGVGKSQLAVELALRLSASLRRTAKVINADAMQTFSGMDVITNKISVEEMRGVPHYLIGCKQPGVEYKIAQWIPDALGVIQSIHAEGGIPIVVGGTSYWMQHLLLHSKLPSLEVEARPNPQESPQMSAVLQAAVSTLPKESLDLWENLPPTAPADDHESSLRLHTLLMALDPPMAQRWHWKDVRKLLRSLWVIKDSGRLATDVFASQEEEGAPQPRFPSIVFWLYSRPEKLEPRLDTRVDQMLKNGLLSEVMSMREIAAKISSEDGRDVQALYTHGIFQSIGFKEFDAYLSSPERTQTLFDEGVAATKLATKRYAKTQIMWMEGKMMPAVLAAKAMSGPIDVFVLDATDLERWNEAVKDVAVDLSMKFMRGEPLPEPRSLSTVADELLAPLKPADSPLAILARERKRICPICSDLCKQPMMYVEGREWEEHVRSKKHRGRKLYKERRDDPNYIGNIKKREREEAEAKARAEAEEASESGSEGQLHEAELGEMFGNR</sequence>
<dbReference type="Gene3D" id="1.10.20.140">
    <property type="match status" value="1"/>
</dbReference>
<protein>
    <submittedName>
        <fullName evidence="6">tRNA isopentenyltransferase</fullName>
    </submittedName>
</protein>
<gene>
    <name evidence="6" type="ORF">CALVIDRAFT_343106</name>
</gene>
<evidence type="ECO:0000256" key="1">
    <source>
        <dbReference type="ARBA" id="ARBA00005842"/>
    </source>
</evidence>
<dbReference type="Gene3D" id="3.30.160.60">
    <property type="entry name" value="Classic Zinc Finger"/>
    <property type="match status" value="1"/>
</dbReference>
<dbReference type="InterPro" id="IPR039657">
    <property type="entry name" value="Dimethylallyltransferase"/>
</dbReference>
<dbReference type="EMBL" id="KV417321">
    <property type="protein sequence ID" value="KZO91577.1"/>
    <property type="molecule type" value="Genomic_DNA"/>
</dbReference>
<evidence type="ECO:0000256" key="4">
    <source>
        <dbReference type="ARBA" id="ARBA00022840"/>
    </source>
</evidence>
<dbReference type="Pfam" id="PF01715">
    <property type="entry name" value="IPPT"/>
    <property type="match status" value="1"/>
</dbReference>
<dbReference type="PANTHER" id="PTHR11088:SF89">
    <property type="entry name" value="TRNA DIMETHYLALLYLTRANSFERASE"/>
    <property type="match status" value="1"/>
</dbReference>
<dbReference type="AlphaFoldDB" id="A0A167HFS5"/>
<evidence type="ECO:0000256" key="3">
    <source>
        <dbReference type="ARBA" id="ARBA00022741"/>
    </source>
</evidence>
<evidence type="ECO:0000256" key="5">
    <source>
        <dbReference type="SAM" id="MobiDB-lite"/>
    </source>
</evidence>
<dbReference type="InterPro" id="IPR018022">
    <property type="entry name" value="IPT"/>
</dbReference>
<reference evidence="6 7" key="1">
    <citation type="journal article" date="2016" name="Mol. Biol. Evol.">
        <title>Comparative Genomics of Early-Diverging Mushroom-Forming Fungi Provides Insights into the Origins of Lignocellulose Decay Capabilities.</title>
        <authorList>
            <person name="Nagy L.G."/>
            <person name="Riley R."/>
            <person name="Tritt A."/>
            <person name="Adam C."/>
            <person name="Daum C."/>
            <person name="Floudas D."/>
            <person name="Sun H."/>
            <person name="Yadav J.S."/>
            <person name="Pangilinan J."/>
            <person name="Larsson K.H."/>
            <person name="Matsuura K."/>
            <person name="Barry K."/>
            <person name="Labutti K."/>
            <person name="Kuo R."/>
            <person name="Ohm R.A."/>
            <person name="Bhattacharya S.S."/>
            <person name="Shirouzu T."/>
            <person name="Yoshinaga Y."/>
            <person name="Martin F.M."/>
            <person name="Grigoriev I.V."/>
            <person name="Hibbett D.S."/>
        </authorList>
    </citation>
    <scope>NUCLEOTIDE SEQUENCE [LARGE SCALE GENOMIC DNA]</scope>
    <source>
        <strain evidence="6 7">TUFC12733</strain>
    </source>
</reference>
<comment type="similarity">
    <text evidence="1">Belongs to the IPP transferase family.</text>
</comment>
<dbReference type="SUPFAM" id="SSF52540">
    <property type="entry name" value="P-loop containing nucleoside triphosphate hydrolases"/>
    <property type="match status" value="1"/>
</dbReference>
<accession>A0A167HFS5</accession>
<dbReference type="Gene3D" id="3.40.50.300">
    <property type="entry name" value="P-loop containing nucleotide triphosphate hydrolases"/>
    <property type="match status" value="1"/>
</dbReference>
<dbReference type="GO" id="GO:0005524">
    <property type="term" value="F:ATP binding"/>
    <property type="evidence" value="ECO:0007669"/>
    <property type="project" value="UniProtKB-KW"/>
</dbReference>
<proteinExistence type="inferred from homology"/>
<dbReference type="Proteomes" id="UP000076738">
    <property type="component" value="Unassembled WGS sequence"/>
</dbReference>
<dbReference type="PANTHER" id="PTHR11088">
    <property type="entry name" value="TRNA DIMETHYLALLYLTRANSFERASE"/>
    <property type="match status" value="1"/>
</dbReference>
<keyword evidence="4" id="KW-0067">ATP-binding</keyword>
<evidence type="ECO:0000313" key="6">
    <source>
        <dbReference type="EMBL" id="KZO91577.1"/>
    </source>
</evidence>
<feature type="compositionally biased region" description="Basic and acidic residues" evidence="5">
    <location>
        <begin position="471"/>
        <end position="486"/>
    </location>
</feature>
<dbReference type="HAMAP" id="MF_00185">
    <property type="entry name" value="IPP_trans"/>
    <property type="match status" value="1"/>
</dbReference>
<name>A0A167HFS5_CALVF</name>
<organism evidence="6 7">
    <name type="scientific">Calocera viscosa (strain TUFC12733)</name>
    <dbReference type="NCBI Taxonomy" id="1330018"/>
    <lineage>
        <taxon>Eukaryota</taxon>
        <taxon>Fungi</taxon>
        <taxon>Dikarya</taxon>
        <taxon>Basidiomycota</taxon>
        <taxon>Agaricomycotina</taxon>
        <taxon>Dacrymycetes</taxon>
        <taxon>Dacrymycetales</taxon>
        <taxon>Dacrymycetaceae</taxon>
        <taxon>Calocera</taxon>
    </lineage>
</organism>
<dbReference type="GO" id="GO:0005739">
    <property type="term" value="C:mitochondrion"/>
    <property type="evidence" value="ECO:0007669"/>
    <property type="project" value="TreeGrafter"/>
</dbReference>
<dbReference type="GO" id="GO:0006400">
    <property type="term" value="P:tRNA modification"/>
    <property type="evidence" value="ECO:0007669"/>
    <property type="project" value="TreeGrafter"/>
</dbReference>
<dbReference type="OrthoDB" id="775260at2759"/>
<keyword evidence="2 6" id="KW-0808">Transferase</keyword>
<evidence type="ECO:0000313" key="7">
    <source>
        <dbReference type="Proteomes" id="UP000076738"/>
    </source>
</evidence>
<evidence type="ECO:0000256" key="2">
    <source>
        <dbReference type="ARBA" id="ARBA00022679"/>
    </source>
</evidence>
<dbReference type="InterPro" id="IPR027417">
    <property type="entry name" value="P-loop_NTPase"/>
</dbReference>
<keyword evidence="7" id="KW-1185">Reference proteome</keyword>